<comment type="caution">
    <text evidence="2">The sequence shown here is derived from an EMBL/GenBank/DDBJ whole genome shotgun (WGS) entry which is preliminary data.</text>
</comment>
<keyword evidence="3" id="KW-1185">Reference proteome</keyword>
<reference evidence="2" key="2">
    <citation type="submission" date="2020-09" db="EMBL/GenBank/DDBJ databases">
        <authorList>
            <person name="Sun Q."/>
            <person name="Ohkuma M."/>
        </authorList>
    </citation>
    <scope>NUCLEOTIDE SEQUENCE</scope>
    <source>
        <strain evidence="2">JCM 4646</strain>
    </source>
</reference>
<dbReference type="AlphaFoldDB" id="A0A919G8X2"/>
<evidence type="ECO:0000313" key="3">
    <source>
        <dbReference type="Proteomes" id="UP000617734"/>
    </source>
</evidence>
<reference evidence="2" key="1">
    <citation type="journal article" date="2014" name="Int. J. Syst. Evol. Microbiol.">
        <title>Complete genome sequence of Corynebacterium casei LMG S-19264T (=DSM 44701T), isolated from a smear-ripened cheese.</title>
        <authorList>
            <consortium name="US DOE Joint Genome Institute (JGI-PGF)"/>
            <person name="Walter F."/>
            <person name="Albersmeier A."/>
            <person name="Kalinowski J."/>
            <person name="Ruckert C."/>
        </authorList>
    </citation>
    <scope>NUCLEOTIDE SEQUENCE</scope>
    <source>
        <strain evidence="2">JCM 4646</strain>
    </source>
</reference>
<proteinExistence type="predicted"/>
<gene>
    <name evidence="2" type="ORF">GCM10018781_58900</name>
</gene>
<name>A0A919G8X2_9ACTN</name>
<evidence type="ECO:0000313" key="2">
    <source>
        <dbReference type="EMBL" id="GHH79874.1"/>
    </source>
</evidence>
<protein>
    <submittedName>
        <fullName evidence="2">Uncharacterized protein</fullName>
    </submittedName>
</protein>
<organism evidence="2 3">
    <name type="scientific">Kitasatospora indigofera</name>
    <dbReference type="NCBI Taxonomy" id="67307"/>
    <lineage>
        <taxon>Bacteria</taxon>
        <taxon>Bacillati</taxon>
        <taxon>Actinomycetota</taxon>
        <taxon>Actinomycetes</taxon>
        <taxon>Kitasatosporales</taxon>
        <taxon>Streptomycetaceae</taxon>
        <taxon>Kitasatospora</taxon>
    </lineage>
</organism>
<dbReference type="EMBL" id="BNBO01000044">
    <property type="protein sequence ID" value="GHH79874.1"/>
    <property type="molecule type" value="Genomic_DNA"/>
</dbReference>
<sequence>MVCPGFPRSGFRFVPPGSGGRVRPGRSVGIASWTGPGRGGPAERGPAVRGPGQPLAVLAIRWGVLHLK</sequence>
<evidence type="ECO:0000256" key="1">
    <source>
        <dbReference type="SAM" id="MobiDB-lite"/>
    </source>
</evidence>
<accession>A0A919G8X2</accession>
<feature type="region of interest" description="Disordered" evidence="1">
    <location>
        <begin position="15"/>
        <end position="50"/>
    </location>
</feature>
<dbReference type="Proteomes" id="UP000617734">
    <property type="component" value="Unassembled WGS sequence"/>
</dbReference>